<organism evidence="7 8">
    <name type="scientific">Flavobacterium enshiense DK69</name>
    <dbReference type="NCBI Taxonomy" id="1107311"/>
    <lineage>
        <taxon>Bacteria</taxon>
        <taxon>Pseudomonadati</taxon>
        <taxon>Bacteroidota</taxon>
        <taxon>Flavobacteriia</taxon>
        <taxon>Flavobacteriales</taxon>
        <taxon>Flavobacteriaceae</taxon>
        <taxon>Flavobacterium</taxon>
    </lineage>
</organism>
<feature type="transmembrane region" description="Helical" evidence="5">
    <location>
        <begin position="195"/>
        <end position="225"/>
    </location>
</feature>
<dbReference type="PANTHER" id="PTHR37422:SF13">
    <property type="entry name" value="LIPOPOLYSACCHARIDE BIOSYNTHESIS PROTEIN PA4999-RELATED"/>
    <property type="match status" value="1"/>
</dbReference>
<dbReference type="InterPro" id="IPR051533">
    <property type="entry name" value="WaaL-like"/>
</dbReference>
<dbReference type="GO" id="GO:0016020">
    <property type="term" value="C:membrane"/>
    <property type="evidence" value="ECO:0007669"/>
    <property type="project" value="UniProtKB-SubCell"/>
</dbReference>
<evidence type="ECO:0000256" key="2">
    <source>
        <dbReference type="ARBA" id="ARBA00022692"/>
    </source>
</evidence>
<reference evidence="8" key="1">
    <citation type="submission" date="2013-09" db="EMBL/GenBank/DDBJ databases">
        <authorList>
            <person name="Zeng Z."/>
            <person name="Chen C."/>
        </authorList>
    </citation>
    <scope>NUCLEOTIDE SEQUENCE [LARGE SCALE GENOMIC DNA]</scope>
    <source>
        <strain evidence="8">DK69</strain>
    </source>
</reference>
<feature type="transmembrane region" description="Helical" evidence="5">
    <location>
        <begin position="60"/>
        <end position="80"/>
    </location>
</feature>
<keyword evidence="8" id="KW-1185">Reference proteome</keyword>
<dbReference type="PANTHER" id="PTHR37422">
    <property type="entry name" value="TEICHURONIC ACID BIOSYNTHESIS PROTEIN TUAE"/>
    <property type="match status" value="1"/>
</dbReference>
<proteinExistence type="predicted"/>
<protein>
    <recommendedName>
        <fullName evidence="6">O-antigen ligase-related domain-containing protein</fullName>
    </recommendedName>
</protein>
<dbReference type="InterPro" id="IPR007016">
    <property type="entry name" value="O-antigen_ligase-rel_domated"/>
</dbReference>
<dbReference type="STRING" id="1107311.Q767_11655"/>
<feature type="transmembrane region" description="Helical" evidence="5">
    <location>
        <begin position="334"/>
        <end position="354"/>
    </location>
</feature>
<sequence length="415" mass="48469">MSVLAKNNLEKVLLVLVPLLFAFPLFKESLSTFFFILLSVAALIYVLLTKKHSLILKDAIYLSIPFWIILIRCILDFSSANDLGPAKNALFFLLFPIIFSLLPQKAFTKEKLNFYLNILKNVCALISIAYIILFLYYYDFEDFFRYTYNIPKFRDFVYNETPFFKIHPTYFTSFVFLCCAFSLDNILKRKKYFEILYILVFIAITLMLLVKINILLLFILISATLLFRTSLNLKQKIALFAGFTALISTMIIVVPGIKGRFTEIIESYNRPPSGLAYDSTNIRVAIVGCSMELVKENYIEGLGFSHLGPALEECFSRNYETDFYVGKNYLTHNYFLYILISSGIIGFVFFLYFVYRVIRYVLHINCFILSVSMANIFILNLTEDFFYRQYGLFFFCLIFYTFFKTKDNTPDFNQV</sequence>
<dbReference type="RefSeq" id="WP_035630666.1">
    <property type="nucleotide sequence ID" value="NZ_AVCS01000006.1"/>
</dbReference>
<evidence type="ECO:0000259" key="6">
    <source>
        <dbReference type="Pfam" id="PF04932"/>
    </source>
</evidence>
<feature type="domain" description="O-antigen ligase-related" evidence="6">
    <location>
        <begin position="199"/>
        <end position="351"/>
    </location>
</feature>
<dbReference type="EMBL" id="JRLZ01000010">
    <property type="protein sequence ID" value="KGO95451.1"/>
    <property type="molecule type" value="Genomic_DNA"/>
</dbReference>
<name>A0A0A2MV00_9FLAO</name>
<keyword evidence="3 5" id="KW-1133">Transmembrane helix</keyword>
<feature type="transmembrane region" description="Helical" evidence="5">
    <location>
        <begin position="166"/>
        <end position="183"/>
    </location>
</feature>
<feature type="transmembrane region" description="Helical" evidence="5">
    <location>
        <begin position="114"/>
        <end position="138"/>
    </location>
</feature>
<dbReference type="OrthoDB" id="1631746at2"/>
<reference evidence="7 8" key="2">
    <citation type="journal article" date="2015" name="Stand. Genomic Sci.">
        <title>High quality draft genomic sequence of Flavobacterium enshiense DK69(T) and comparison among Flavobacterium genomes.</title>
        <authorList>
            <person name="Zeng Z."/>
            <person name="Chen C."/>
            <person name="Du H."/>
            <person name="Wang G."/>
            <person name="Li M."/>
        </authorList>
    </citation>
    <scope>NUCLEOTIDE SEQUENCE [LARGE SCALE GENOMIC DNA]</scope>
    <source>
        <strain evidence="7 8">DK69</strain>
    </source>
</reference>
<accession>A0A0A2MV00</accession>
<evidence type="ECO:0000256" key="4">
    <source>
        <dbReference type="ARBA" id="ARBA00023136"/>
    </source>
</evidence>
<dbReference type="Pfam" id="PF04932">
    <property type="entry name" value="Wzy_C"/>
    <property type="match status" value="1"/>
</dbReference>
<dbReference type="AlphaFoldDB" id="A0A0A2MV00"/>
<feature type="transmembrane region" description="Helical" evidence="5">
    <location>
        <begin position="32"/>
        <end position="48"/>
    </location>
</feature>
<evidence type="ECO:0000256" key="1">
    <source>
        <dbReference type="ARBA" id="ARBA00004141"/>
    </source>
</evidence>
<feature type="transmembrane region" description="Helical" evidence="5">
    <location>
        <begin position="237"/>
        <end position="257"/>
    </location>
</feature>
<comment type="subcellular location">
    <subcellularLocation>
        <location evidence="1">Membrane</location>
        <topology evidence="1">Multi-pass membrane protein</topology>
    </subcellularLocation>
</comment>
<feature type="transmembrane region" description="Helical" evidence="5">
    <location>
        <begin position="385"/>
        <end position="403"/>
    </location>
</feature>
<keyword evidence="4 5" id="KW-0472">Membrane</keyword>
<evidence type="ECO:0000256" key="3">
    <source>
        <dbReference type="ARBA" id="ARBA00022989"/>
    </source>
</evidence>
<dbReference type="Proteomes" id="UP000030149">
    <property type="component" value="Unassembled WGS sequence"/>
</dbReference>
<gene>
    <name evidence="7" type="ORF">Q767_11655</name>
</gene>
<dbReference type="eggNOG" id="COG3307">
    <property type="taxonomic scope" value="Bacteria"/>
</dbReference>
<dbReference type="PATRIC" id="fig|1107311.5.peg.859"/>
<keyword evidence="2 5" id="KW-0812">Transmembrane</keyword>
<feature type="transmembrane region" description="Helical" evidence="5">
    <location>
        <begin position="86"/>
        <end position="102"/>
    </location>
</feature>
<evidence type="ECO:0000256" key="5">
    <source>
        <dbReference type="SAM" id="Phobius"/>
    </source>
</evidence>
<feature type="transmembrane region" description="Helical" evidence="5">
    <location>
        <begin position="360"/>
        <end position="378"/>
    </location>
</feature>
<evidence type="ECO:0000313" key="8">
    <source>
        <dbReference type="Proteomes" id="UP000030149"/>
    </source>
</evidence>
<evidence type="ECO:0000313" key="7">
    <source>
        <dbReference type="EMBL" id="KGO95451.1"/>
    </source>
</evidence>
<feature type="transmembrane region" description="Helical" evidence="5">
    <location>
        <begin position="9"/>
        <end position="26"/>
    </location>
</feature>
<comment type="caution">
    <text evidence="7">The sequence shown here is derived from an EMBL/GenBank/DDBJ whole genome shotgun (WGS) entry which is preliminary data.</text>
</comment>